<proteinExistence type="inferred from homology"/>
<dbReference type="Gene3D" id="3.40.1190.20">
    <property type="match status" value="1"/>
</dbReference>
<dbReference type="InterPro" id="IPR050306">
    <property type="entry name" value="PfkB_Carbo_kinase"/>
</dbReference>
<evidence type="ECO:0000256" key="1">
    <source>
        <dbReference type="ARBA" id="ARBA00010688"/>
    </source>
</evidence>
<reference evidence="7" key="1">
    <citation type="journal article" date="2014" name="Front. Microbiol.">
        <title>High frequency of phylogenetically diverse reductive dehalogenase-homologous genes in deep subseafloor sedimentary metagenomes.</title>
        <authorList>
            <person name="Kawai M."/>
            <person name="Futagami T."/>
            <person name="Toyoda A."/>
            <person name="Takaki Y."/>
            <person name="Nishi S."/>
            <person name="Hori S."/>
            <person name="Arai W."/>
            <person name="Tsubouchi T."/>
            <person name="Morono Y."/>
            <person name="Uchiyama I."/>
            <person name="Ito T."/>
            <person name="Fujiyama A."/>
            <person name="Inagaki F."/>
            <person name="Takami H."/>
        </authorList>
    </citation>
    <scope>NUCLEOTIDE SEQUENCE</scope>
    <source>
        <strain evidence="7">Expedition CK06-06</strain>
    </source>
</reference>
<evidence type="ECO:0000256" key="2">
    <source>
        <dbReference type="ARBA" id="ARBA00022679"/>
    </source>
</evidence>
<dbReference type="GO" id="GO:0005524">
    <property type="term" value="F:ATP binding"/>
    <property type="evidence" value="ECO:0007669"/>
    <property type="project" value="UniProtKB-KW"/>
</dbReference>
<comment type="caution">
    <text evidence="7">The sequence shown here is derived from an EMBL/GenBank/DDBJ whole genome shotgun (WGS) entry which is preliminary data.</text>
</comment>
<dbReference type="Pfam" id="PF00294">
    <property type="entry name" value="PfkB"/>
    <property type="match status" value="1"/>
</dbReference>
<gene>
    <name evidence="7" type="ORF">S06H3_04717</name>
</gene>
<evidence type="ECO:0000259" key="6">
    <source>
        <dbReference type="Pfam" id="PF00294"/>
    </source>
</evidence>
<comment type="similarity">
    <text evidence="1">Belongs to the carbohydrate kinase PfkB family.</text>
</comment>
<keyword evidence="3" id="KW-0547">Nucleotide-binding</keyword>
<dbReference type="EMBL" id="BARV01001680">
    <property type="protein sequence ID" value="GAH99011.1"/>
    <property type="molecule type" value="Genomic_DNA"/>
</dbReference>
<dbReference type="PANTHER" id="PTHR43085">
    <property type="entry name" value="HEXOKINASE FAMILY MEMBER"/>
    <property type="match status" value="1"/>
</dbReference>
<evidence type="ECO:0000256" key="4">
    <source>
        <dbReference type="ARBA" id="ARBA00022777"/>
    </source>
</evidence>
<dbReference type="InterPro" id="IPR029056">
    <property type="entry name" value="Ribokinase-like"/>
</dbReference>
<dbReference type="GO" id="GO:0016301">
    <property type="term" value="F:kinase activity"/>
    <property type="evidence" value="ECO:0007669"/>
    <property type="project" value="UniProtKB-KW"/>
</dbReference>
<accession>X1JWA8</accession>
<keyword evidence="4" id="KW-0418">Kinase</keyword>
<dbReference type="InterPro" id="IPR011611">
    <property type="entry name" value="PfkB_dom"/>
</dbReference>
<protein>
    <recommendedName>
        <fullName evidence="6">Carbohydrate kinase PfkB domain-containing protein</fullName>
    </recommendedName>
</protein>
<dbReference type="PROSITE" id="PS00584">
    <property type="entry name" value="PFKB_KINASES_2"/>
    <property type="match status" value="1"/>
</dbReference>
<keyword evidence="5" id="KW-0067">ATP-binding</keyword>
<evidence type="ECO:0000256" key="3">
    <source>
        <dbReference type="ARBA" id="ARBA00022741"/>
    </source>
</evidence>
<dbReference type="InterPro" id="IPR002173">
    <property type="entry name" value="Carboh/pur_kinase_PfkB_CS"/>
</dbReference>
<evidence type="ECO:0000256" key="5">
    <source>
        <dbReference type="ARBA" id="ARBA00022840"/>
    </source>
</evidence>
<evidence type="ECO:0000313" key="7">
    <source>
        <dbReference type="EMBL" id="GAH99011.1"/>
    </source>
</evidence>
<keyword evidence="2" id="KW-0808">Transferase</keyword>
<dbReference type="PANTHER" id="PTHR43085:SF1">
    <property type="entry name" value="PSEUDOURIDINE KINASE-RELATED"/>
    <property type="match status" value="1"/>
</dbReference>
<organism evidence="7">
    <name type="scientific">marine sediment metagenome</name>
    <dbReference type="NCBI Taxonomy" id="412755"/>
    <lineage>
        <taxon>unclassified sequences</taxon>
        <taxon>metagenomes</taxon>
        <taxon>ecological metagenomes</taxon>
    </lineage>
</organism>
<sequence length="123" mass="13268">MVKLNEEEVRFMFGSSIEDGAEELLRFADKVFISLGRRGCYYADKGSRGYSKPYRIGVRDTTGAGDGFMGGVIYGNLKGWGVEKTASFSNAVGALTVSRLGGMPSMPTLCEVTQLHKSILGLS</sequence>
<name>X1JWA8_9ZZZZ</name>
<dbReference type="SUPFAM" id="SSF53613">
    <property type="entry name" value="Ribokinase-like"/>
    <property type="match status" value="1"/>
</dbReference>
<dbReference type="AlphaFoldDB" id="X1JWA8"/>
<feature type="domain" description="Carbohydrate kinase PfkB" evidence="6">
    <location>
        <begin position="2"/>
        <end position="108"/>
    </location>
</feature>